<dbReference type="EMBL" id="CP097751">
    <property type="protein sequence ID" value="URJ27459.1"/>
    <property type="molecule type" value="Genomic_DNA"/>
</dbReference>
<dbReference type="GO" id="GO:0015450">
    <property type="term" value="F:protein-transporting ATPase activity"/>
    <property type="evidence" value="ECO:0007669"/>
    <property type="project" value="InterPro"/>
</dbReference>
<dbReference type="InterPro" id="IPR005665">
    <property type="entry name" value="SecF_bac"/>
</dbReference>
<protein>
    <recommendedName>
        <fullName evidence="9">Protein-export membrane protein SecF</fullName>
    </recommendedName>
</protein>
<name>A0AAE9L5Y3_9ENTR</name>
<dbReference type="InterPro" id="IPR022645">
    <property type="entry name" value="SecD/SecF_bac"/>
</dbReference>
<dbReference type="NCBIfam" id="TIGR00966">
    <property type="entry name" value="transloc_SecF"/>
    <property type="match status" value="1"/>
</dbReference>
<dbReference type="GO" id="GO:0043952">
    <property type="term" value="P:protein transport by the Sec complex"/>
    <property type="evidence" value="ECO:0007669"/>
    <property type="project" value="UniProtKB-UniRule"/>
</dbReference>
<sequence>MSESYYKIYDFLAWKRLIFFLSIFLFFISCCTIITRGFNWGIDFTGGMSVEITSEKDVNIINIQNILVQSGFKNPIVQHFGSPKDIMIRLPLDPNENKINQHTISTVLYTLRQGIVQNFFVKQVNWIGPSVHSQLINTGIIALLVALICILVYITFRFEWRLATGVVISLTYDMIVILGILSLFAIKIDSTIIAALMSAIGYSINDKIVIFDRIRENFYYIPVSKSIDIFNISLSQVLSRTIITSVTTIMVLLILLVWGGDILHGFAVTLLLGTIIGTVSSIYIASALAFKFGTARDHFIKINKK</sequence>
<gene>
    <name evidence="9 11" type="primary">secF</name>
    <name evidence="11" type="ORF">M9394_02775</name>
</gene>
<dbReference type="AlphaFoldDB" id="A0AAE9L5Y3"/>
<dbReference type="GO" id="GO:0005886">
    <property type="term" value="C:plasma membrane"/>
    <property type="evidence" value="ECO:0007669"/>
    <property type="project" value="UniProtKB-SubCell"/>
</dbReference>
<feature type="transmembrane region" description="Helical" evidence="9">
    <location>
        <begin position="242"/>
        <end position="260"/>
    </location>
</feature>
<proteinExistence type="inferred from homology"/>
<evidence type="ECO:0000256" key="8">
    <source>
        <dbReference type="ARBA" id="ARBA00023136"/>
    </source>
</evidence>
<evidence type="ECO:0000256" key="3">
    <source>
        <dbReference type="ARBA" id="ARBA00022475"/>
    </source>
</evidence>
<dbReference type="SUPFAM" id="SSF82866">
    <property type="entry name" value="Multidrug efflux transporter AcrB transmembrane domain"/>
    <property type="match status" value="1"/>
</dbReference>
<dbReference type="InterPro" id="IPR048634">
    <property type="entry name" value="SecD_SecF_C"/>
</dbReference>
<accession>A0AAE9L5Y3</accession>
<dbReference type="PANTHER" id="PTHR30081">
    <property type="entry name" value="PROTEIN-EXPORT MEMBRANE PROTEIN SEC"/>
    <property type="match status" value="1"/>
</dbReference>
<evidence type="ECO:0000256" key="6">
    <source>
        <dbReference type="ARBA" id="ARBA00022989"/>
    </source>
</evidence>
<feature type="transmembrane region" description="Helical" evidence="9">
    <location>
        <begin position="266"/>
        <end position="290"/>
    </location>
</feature>
<reference evidence="11" key="1">
    <citation type="submission" date="2022-05" db="EMBL/GenBank/DDBJ databases">
        <title>Impact of host demography and evolutionary history on endosymbiont molecular evolution: a test in carpenter ants (Genus Camponotus) and their Blochmannia endosymbionts.</title>
        <authorList>
            <person name="Manthey J.D."/>
            <person name="Giron J.C."/>
            <person name="Hruska J.P."/>
        </authorList>
    </citation>
    <scope>NUCLEOTIDE SEQUENCE</scope>
    <source>
        <strain evidence="11">C-049</strain>
    </source>
</reference>
<dbReference type="InterPro" id="IPR022646">
    <property type="entry name" value="SecD/SecF_CS"/>
</dbReference>
<dbReference type="NCBIfam" id="TIGR00916">
    <property type="entry name" value="2A0604s01"/>
    <property type="match status" value="1"/>
</dbReference>
<dbReference type="GO" id="GO:0065002">
    <property type="term" value="P:intracellular protein transmembrane transport"/>
    <property type="evidence" value="ECO:0007669"/>
    <property type="project" value="UniProtKB-UniRule"/>
</dbReference>
<dbReference type="Proteomes" id="UP001056323">
    <property type="component" value="Chromosome"/>
</dbReference>
<dbReference type="Gene3D" id="1.20.1640.10">
    <property type="entry name" value="Multidrug efflux transporter AcrB transmembrane domain"/>
    <property type="match status" value="1"/>
</dbReference>
<comment type="subcellular location">
    <subcellularLocation>
        <location evidence="1 9">Cell membrane</location>
        <topology evidence="1 9">Multi-pass membrane protein</topology>
    </subcellularLocation>
</comment>
<evidence type="ECO:0000256" key="9">
    <source>
        <dbReference type="HAMAP-Rule" id="MF_01464"/>
    </source>
</evidence>
<dbReference type="GO" id="GO:0006605">
    <property type="term" value="P:protein targeting"/>
    <property type="evidence" value="ECO:0007669"/>
    <property type="project" value="UniProtKB-UniRule"/>
</dbReference>
<feature type="domain" description="Protein export membrane protein SecD/SecF C-terminal" evidence="10">
    <location>
        <begin position="114"/>
        <end position="293"/>
    </location>
</feature>
<dbReference type="PANTHER" id="PTHR30081:SF8">
    <property type="entry name" value="PROTEIN TRANSLOCASE SUBUNIT SECF"/>
    <property type="match status" value="1"/>
</dbReference>
<evidence type="ECO:0000313" key="11">
    <source>
        <dbReference type="EMBL" id="URJ27459.1"/>
    </source>
</evidence>
<keyword evidence="6 9" id="KW-1133">Transmembrane helix</keyword>
<keyword evidence="5 9" id="KW-0653">Protein transport</keyword>
<evidence type="ECO:0000256" key="5">
    <source>
        <dbReference type="ARBA" id="ARBA00022927"/>
    </source>
</evidence>
<evidence type="ECO:0000256" key="4">
    <source>
        <dbReference type="ARBA" id="ARBA00022692"/>
    </source>
</evidence>
<feature type="transmembrane region" description="Helical" evidence="9">
    <location>
        <begin position="162"/>
        <end position="186"/>
    </location>
</feature>
<evidence type="ECO:0000259" key="10">
    <source>
        <dbReference type="Pfam" id="PF02355"/>
    </source>
</evidence>
<evidence type="ECO:0000313" key="12">
    <source>
        <dbReference type="Proteomes" id="UP001056323"/>
    </source>
</evidence>
<evidence type="ECO:0000256" key="7">
    <source>
        <dbReference type="ARBA" id="ARBA00023010"/>
    </source>
</evidence>
<dbReference type="InterPro" id="IPR022813">
    <property type="entry name" value="SecD/SecF_arch_bac"/>
</dbReference>
<dbReference type="PRINTS" id="PR01755">
    <property type="entry name" value="SECFTRNLCASE"/>
</dbReference>
<dbReference type="PROSITE" id="PS51257">
    <property type="entry name" value="PROKAR_LIPOPROTEIN"/>
    <property type="match status" value="1"/>
</dbReference>
<comment type="subunit">
    <text evidence="9">Forms a complex with SecD. Part of the essential Sec protein translocation apparatus which comprises SecA, SecYEG and auxiliary proteins SecDF-YajC and YidC.</text>
</comment>
<keyword evidence="4 9" id="KW-0812">Transmembrane</keyword>
<comment type="function">
    <text evidence="9">Part of the Sec protein translocase complex. Interacts with the SecYEG preprotein conducting channel. SecDF uses the proton motive force (PMF) to complete protein translocation after the ATP-dependent function of SecA.</text>
</comment>
<keyword evidence="3 9" id="KW-1003">Cell membrane</keyword>
<comment type="similarity">
    <text evidence="9">Belongs to the SecD/SecF family. SecF subfamily.</text>
</comment>
<feature type="transmembrane region" description="Helical" evidence="9">
    <location>
        <begin position="17"/>
        <end position="38"/>
    </location>
</feature>
<keyword evidence="8 9" id="KW-0472">Membrane</keyword>
<evidence type="ECO:0000256" key="2">
    <source>
        <dbReference type="ARBA" id="ARBA00022448"/>
    </source>
</evidence>
<organism evidence="11 12">
    <name type="scientific">Candidatus Blochmanniella camponoti</name>
    <dbReference type="NCBI Taxonomy" id="108080"/>
    <lineage>
        <taxon>Bacteria</taxon>
        <taxon>Pseudomonadati</taxon>
        <taxon>Pseudomonadota</taxon>
        <taxon>Gammaproteobacteria</taxon>
        <taxon>Enterobacterales</taxon>
        <taxon>Enterobacteriaceae</taxon>
        <taxon>ant endosymbionts</taxon>
        <taxon>Candidatus Blochmanniella</taxon>
    </lineage>
</organism>
<dbReference type="RefSeq" id="WP_250249923.1">
    <property type="nucleotide sequence ID" value="NZ_CP097751.1"/>
</dbReference>
<keyword evidence="7 9" id="KW-0811">Translocation</keyword>
<dbReference type="Pfam" id="PF07549">
    <property type="entry name" value="Sec_GG"/>
    <property type="match status" value="1"/>
</dbReference>
<dbReference type="HAMAP" id="MF_01464_B">
    <property type="entry name" value="SecF_B"/>
    <property type="match status" value="1"/>
</dbReference>
<evidence type="ECO:0000256" key="1">
    <source>
        <dbReference type="ARBA" id="ARBA00004651"/>
    </source>
</evidence>
<feature type="transmembrane region" description="Helical" evidence="9">
    <location>
        <begin position="135"/>
        <end position="156"/>
    </location>
</feature>
<dbReference type="KEGG" id="bhb:M9394_02775"/>
<dbReference type="InterPro" id="IPR055344">
    <property type="entry name" value="SecD_SecF_C_bact"/>
</dbReference>
<dbReference type="Pfam" id="PF02355">
    <property type="entry name" value="SecD_SecF_C"/>
    <property type="match status" value="1"/>
</dbReference>
<keyword evidence="2 9" id="KW-0813">Transport</keyword>
<comment type="caution">
    <text evidence="9">Lacks conserved residue(s) required for the propagation of feature annotation.</text>
</comment>